<proteinExistence type="predicted"/>
<evidence type="ECO:0000313" key="4">
    <source>
        <dbReference type="Proteomes" id="UP000268908"/>
    </source>
</evidence>
<evidence type="ECO:0000256" key="1">
    <source>
        <dbReference type="SAM" id="Coils"/>
    </source>
</evidence>
<keyword evidence="1" id="KW-0175">Coiled coil</keyword>
<keyword evidence="4" id="KW-1185">Reference proteome</keyword>
<dbReference type="RefSeq" id="WP_121240316.1">
    <property type="nucleotide sequence ID" value="NZ_BHVV01000002.1"/>
</dbReference>
<feature type="chain" id="PRO_5019764504" evidence="2">
    <location>
        <begin position="21"/>
        <end position="118"/>
    </location>
</feature>
<keyword evidence="2" id="KW-0732">Signal</keyword>
<gene>
    <name evidence="3" type="ORF">DFR35_0976</name>
</gene>
<organism evidence="3 4">
    <name type="scientific">Sulfurisoma sediminicola</name>
    <dbReference type="NCBI Taxonomy" id="1381557"/>
    <lineage>
        <taxon>Bacteria</taxon>
        <taxon>Pseudomonadati</taxon>
        <taxon>Pseudomonadota</taxon>
        <taxon>Betaproteobacteria</taxon>
        <taxon>Nitrosomonadales</taxon>
        <taxon>Sterolibacteriaceae</taxon>
        <taxon>Sulfurisoma</taxon>
    </lineage>
</organism>
<name>A0A497XMF3_9PROT</name>
<feature type="signal peptide" evidence="2">
    <location>
        <begin position="1"/>
        <end position="20"/>
    </location>
</feature>
<dbReference type="AlphaFoldDB" id="A0A497XMF3"/>
<reference evidence="3 4" key="1">
    <citation type="submission" date="2018-10" db="EMBL/GenBank/DDBJ databases">
        <title>Genomic Encyclopedia of Type Strains, Phase IV (KMG-IV): sequencing the most valuable type-strain genomes for metagenomic binning, comparative biology and taxonomic classification.</title>
        <authorList>
            <person name="Goeker M."/>
        </authorList>
    </citation>
    <scope>NUCLEOTIDE SEQUENCE [LARGE SCALE GENOMIC DNA]</scope>
    <source>
        <strain evidence="3 4">DSM 26916</strain>
    </source>
</reference>
<accession>A0A497XMF3</accession>
<sequence length="118" mass="12718">MSRHPSSLLAALLLSLTACAGPQATKVESSANTADEAMARIAGKVMTEENIGLLFGLMRQSLSAAAEGRQAPELSAEDKARLEATGKEMQRQGLEAAMRMLDEVEKEMREAVRAETKR</sequence>
<protein>
    <submittedName>
        <fullName evidence="3">Uncharacterized protein</fullName>
    </submittedName>
</protein>
<dbReference type="Proteomes" id="UP000268908">
    <property type="component" value="Unassembled WGS sequence"/>
</dbReference>
<dbReference type="EMBL" id="RCCI01000004">
    <property type="protein sequence ID" value="RLJ68416.1"/>
    <property type="molecule type" value="Genomic_DNA"/>
</dbReference>
<comment type="caution">
    <text evidence="3">The sequence shown here is derived from an EMBL/GenBank/DDBJ whole genome shotgun (WGS) entry which is preliminary data.</text>
</comment>
<evidence type="ECO:0000313" key="3">
    <source>
        <dbReference type="EMBL" id="RLJ68416.1"/>
    </source>
</evidence>
<feature type="coiled-coil region" evidence="1">
    <location>
        <begin position="87"/>
        <end position="117"/>
    </location>
</feature>
<evidence type="ECO:0000256" key="2">
    <source>
        <dbReference type="SAM" id="SignalP"/>
    </source>
</evidence>
<dbReference type="PROSITE" id="PS51257">
    <property type="entry name" value="PROKAR_LIPOPROTEIN"/>
    <property type="match status" value="1"/>
</dbReference>